<dbReference type="AlphaFoldDB" id="A0A0K2S0K1"/>
<dbReference type="Proteomes" id="UP000066203">
    <property type="component" value="Chromosome"/>
</dbReference>
<dbReference type="PATRIC" id="fig|43675.28.peg.1404"/>
<organism evidence="1">
    <name type="scientific">Rothia mucilaginosa</name>
    <dbReference type="NCBI Taxonomy" id="43675"/>
    <lineage>
        <taxon>Bacteria</taxon>
        <taxon>Bacillati</taxon>
        <taxon>Actinomycetota</taxon>
        <taxon>Actinomycetes</taxon>
        <taxon>Micrococcales</taxon>
        <taxon>Micrococcaceae</taxon>
        <taxon>Rothia</taxon>
    </lineage>
</organism>
<evidence type="ECO:0000313" key="1">
    <source>
        <dbReference type="EMBL" id="BAS20618.1"/>
    </source>
</evidence>
<gene>
    <name evidence="1" type="ORF">RM6536_1371</name>
</gene>
<sequence length="59" mass="6332">MTSTPILPVEGLRAAEGCCAETDSANQPIRGKAAHRYWCTAFTHRQFSAPSARQQLGAA</sequence>
<protein>
    <submittedName>
        <fullName evidence="1">Uncharacterized protein</fullName>
    </submittedName>
</protein>
<accession>A0A0K2S0K1</accession>
<dbReference type="EMBL" id="AP014938">
    <property type="protein sequence ID" value="BAS20618.1"/>
    <property type="molecule type" value="Genomic_DNA"/>
</dbReference>
<evidence type="ECO:0000313" key="2">
    <source>
        <dbReference type="Proteomes" id="UP000066203"/>
    </source>
</evidence>
<name>A0A0K2S0K1_9MICC</name>
<proteinExistence type="predicted"/>
<reference evidence="2" key="1">
    <citation type="submission" date="2015-08" db="EMBL/GenBank/DDBJ databases">
        <title>Complete genome sequence of Rothia mucilaginosa strain NUM-Rm6536.</title>
        <authorList>
            <person name="Nambu T."/>
        </authorList>
    </citation>
    <scope>NUCLEOTIDE SEQUENCE [LARGE SCALE GENOMIC DNA]</scope>
    <source>
        <strain evidence="2">NUM-Rm6536</strain>
    </source>
</reference>